<feature type="binding site" evidence="2">
    <location>
        <position position="153"/>
    </location>
    <ligand>
        <name>Fe cation</name>
        <dbReference type="ChEBI" id="CHEBI:24875"/>
    </ligand>
</feature>
<dbReference type="Pfam" id="PF01327">
    <property type="entry name" value="Pep_deformylase"/>
    <property type="match status" value="1"/>
</dbReference>
<accession>A0A378I5P0</accession>
<dbReference type="GO" id="GO:0042586">
    <property type="term" value="F:peptide deformylase activity"/>
    <property type="evidence" value="ECO:0007669"/>
    <property type="project" value="UniProtKB-UniRule"/>
</dbReference>
<dbReference type="EMBL" id="UGNV01000001">
    <property type="protein sequence ID" value="STX30035.1"/>
    <property type="molecule type" value="Genomic_DNA"/>
</dbReference>
<keyword evidence="2" id="KW-0408">Iron</keyword>
<keyword evidence="2" id="KW-0479">Metal-binding</keyword>
<dbReference type="EC" id="3.5.1.88" evidence="2"/>
<dbReference type="GO" id="GO:0006412">
    <property type="term" value="P:translation"/>
    <property type="evidence" value="ECO:0007669"/>
    <property type="project" value="UniProtKB-UniRule"/>
</dbReference>
<feature type="active site" evidence="2">
    <location>
        <position position="154"/>
    </location>
</feature>
<dbReference type="AlphaFoldDB" id="A0A378I5P0"/>
<keyword evidence="2" id="KW-0648">Protein biosynthesis</keyword>
<dbReference type="GO" id="GO:0046872">
    <property type="term" value="F:metal ion binding"/>
    <property type="evidence" value="ECO:0007669"/>
    <property type="project" value="UniProtKB-KW"/>
</dbReference>
<proteinExistence type="inferred from homology"/>
<organism evidence="3 4">
    <name type="scientific">Legionella beliardensis</name>
    <dbReference type="NCBI Taxonomy" id="91822"/>
    <lineage>
        <taxon>Bacteria</taxon>
        <taxon>Pseudomonadati</taxon>
        <taxon>Pseudomonadota</taxon>
        <taxon>Gammaproteobacteria</taxon>
        <taxon>Legionellales</taxon>
        <taxon>Legionellaceae</taxon>
        <taxon>Legionella</taxon>
    </lineage>
</organism>
<comment type="catalytic activity">
    <reaction evidence="2">
        <text>N-terminal N-formyl-L-methionyl-[peptide] + H2O = N-terminal L-methionyl-[peptide] + formate</text>
        <dbReference type="Rhea" id="RHEA:24420"/>
        <dbReference type="Rhea" id="RHEA-COMP:10639"/>
        <dbReference type="Rhea" id="RHEA-COMP:10640"/>
        <dbReference type="ChEBI" id="CHEBI:15377"/>
        <dbReference type="ChEBI" id="CHEBI:15740"/>
        <dbReference type="ChEBI" id="CHEBI:49298"/>
        <dbReference type="ChEBI" id="CHEBI:64731"/>
        <dbReference type="EC" id="3.5.1.88"/>
    </reaction>
</comment>
<evidence type="ECO:0000313" key="3">
    <source>
        <dbReference type="EMBL" id="STX30035.1"/>
    </source>
</evidence>
<dbReference type="SUPFAM" id="SSF56420">
    <property type="entry name" value="Peptide deformylase"/>
    <property type="match status" value="1"/>
</dbReference>
<evidence type="ECO:0000313" key="4">
    <source>
        <dbReference type="Proteomes" id="UP000254968"/>
    </source>
</evidence>
<name>A0A378I5P0_9GAMM</name>
<gene>
    <name evidence="3" type="primary">def_3</name>
    <name evidence="2" type="synonym">def</name>
    <name evidence="3" type="ORF">NCTC13315_02597</name>
</gene>
<dbReference type="InterPro" id="IPR023635">
    <property type="entry name" value="Peptide_deformylase"/>
</dbReference>
<keyword evidence="2 3" id="KW-0378">Hydrolase</keyword>
<dbReference type="Gene3D" id="3.90.45.10">
    <property type="entry name" value="Peptide deformylase"/>
    <property type="match status" value="1"/>
</dbReference>
<sequence length="208" mass="23761">MSQLAFPLNIITVEQEANKKILTSQAQDVQFPLAQEDLELVKAMKERLLALEGVGLAAPQVNQAKRIIAIYIPENAALLRKEVRPYPLHILFNPHYEPINEHEKIADFEACYSVSSKAGKVPRYKQIKLTYFDESGAQHQTIEEGFYARVLQHEIDHLNGTLIIDRLTADCVQGTLAEMMELRRSELSEEQKKLFDELMQKKALKKDS</sequence>
<evidence type="ECO:0000256" key="1">
    <source>
        <dbReference type="ARBA" id="ARBA00010759"/>
    </source>
</evidence>
<dbReference type="Proteomes" id="UP000254968">
    <property type="component" value="Unassembled WGS sequence"/>
</dbReference>
<dbReference type="PANTHER" id="PTHR10458">
    <property type="entry name" value="PEPTIDE DEFORMYLASE"/>
    <property type="match status" value="1"/>
</dbReference>
<comment type="cofactor">
    <cofactor evidence="2">
        <name>Fe(2+)</name>
        <dbReference type="ChEBI" id="CHEBI:29033"/>
    </cofactor>
    <text evidence="2">Binds 1 Fe(2+) ion.</text>
</comment>
<feature type="binding site" evidence="2">
    <location>
        <position position="111"/>
    </location>
    <ligand>
        <name>Fe cation</name>
        <dbReference type="ChEBI" id="CHEBI:24875"/>
    </ligand>
</feature>
<dbReference type="PIRSF" id="PIRSF004749">
    <property type="entry name" value="Pep_def"/>
    <property type="match status" value="1"/>
</dbReference>
<dbReference type="PRINTS" id="PR01576">
    <property type="entry name" value="PDEFORMYLASE"/>
</dbReference>
<dbReference type="PANTHER" id="PTHR10458:SF22">
    <property type="entry name" value="PEPTIDE DEFORMYLASE"/>
    <property type="match status" value="1"/>
</dbReference>
<dbReference type="RefSeq" id="WP_242604233.1">
    <property type="nucleotide sequence ID" value="NZ_CAAAHO010000005.1"/>
</dbReference>
<keyword evidence="4" id="KW-1185">Reference proteome</keyword>
<dbReference type="CDD" id="cd00487">
    <property type="entry name" value="Pep_deformylase"/>
    <property type="match status" value="1"/>
</dbReference>
<dbReference type="HAMAP" id="MF_00163">
    <property type="entry name" value="Pep_deformylase"/>
    <property type="match status" value="1"/>
</dbReference>
<protein>
    <recommendedName>
        <fullName evidence="2">Peptide deformylase</fullName>
        <shortName evidence="2">PDF</shortName>
        <ecNumber evidence="2">3.5.1.88</ecNumber>
    </recommendedName>
    <alternativeName>
        <fullName evidence="2">Polypeptide deformylase</fullName>
    </alternativeName>
</protein>
<comment type="function">
    <text evidence="2">Removes the formyl group from the N-terminal Met of newly synthesized proteins. Requires at least a dipeptide for an efficient rate of reaction. N-terminal L-methionine is a prerequisite for activity but the enzyme has broad specificity at other positions.</text>
</comment>
<evidence type="ECO:0000256" key="2">
    <source>
        <dbReference type="HAMAP-Rule" id="MF_00163"/>
    </source>
</evidence>
<comment type="similarity">
    <text evidence="1 2">Belongs to the polypeptide deformylase family.</text>
</comment>
<feature type="binding site" evidence="2">
    <location>
        <position position="157"/>
    </location>
    <ligand>
        <name>Fe cation</name>
        <dbReference type="ChEBI" id="CHEBI:24875"/>
    </ligand>
</feature>
<reference evidence="3 4" key="1">
    <citation type="submission" date="2018-06" db="EMBL/GenBank/DDBJ databases">
        <authorList>
            <consortium name="Pathogen Informatics"/>
            <person name="Doyle S."/>
        </authorList>
    </citation>
    <scope>NUCLEOTIDE SEQUENCE [LARGE SCALE GENOMIC DNA]</scope>
    <source>
        <strain evidence="3 4">NCTC13315</strain>
    </source>
</reference>
<dbReference type="InterPro" id="IPR036821">
    <property type="entry name" value="Peptide_deformylase_sf"/>
</dbReference>